<dbReference type="FunFam" id="2.60.40.820:FF:000010">
    <property type="entry name" value="T-box transcription factor TBX6"/>
    <property type="match status" value="1"/>
</dbReference>
<evidence type="ECO:0000256" key="8">
    <source>
        <dbReference type="SAM" id="MobiDB-lite"/>
    </source>
</evidence>
<dbReference type="PANTHER" id="PTHR11267">
    <property type="entry name" value="T-BOX PROTEIN-RELATED"/>
    <property type="match status" value="1"/>
</dbReference>
<comment type="caution">
    <text evidence="7">Lacks conserved residue(s) required for the propagation of feature annotation.</text>
</comment>
<dbReference type="PANTHER" id="PTHR11267:SF204">
    <property type="entry name" value="SPADETAIL"/>
    <property type="match status" value="1"/>
</dbReference>
<keyword evidence="10" id="KW-1185">Reference proteome</keyword>
<feature type="region of interest" description="Disordered" evidence="8">
    <location>
        <begin position="393"/>
        <end position="415"/>
    </location>
</feature>
<dbReference type="AlphaFoldDB" id="A0A8B7PF33"/>
<dbReference type="GO" id="GO:0001708">
    <property type="term" value="P:cell fate specification"/>
    <property type="evidence" value="ECO:0007669"/>
    <property type="project" value="TreeGrafter"/>
</dbReference>
<keyword evidence="6 7" id="KW-0539">Nucleus</keyword>
<keyword evidence="3" id="KW-0805">Transcription regulation</keyword>
<gene>
    <name evidence="11" type="primary">LOC108680440</name>
</gene>
<dbReference type="PROSITE" id="PS50252">
    <property type="entry name" value="TBOX_3"/>
    <property type="match status" value="1"/>
</dbReference>
<evidence type="ECO:0000256" key="3">
    <source>
        <dbReference type="ARBA" id="ARBA00023015"/>
    </source>
</evidence>
<evidence type="ECO:0000256" key="1">
    <source>
        <dbReference type="ARBA" id="ARBA00004123"/>
    </source>
</evidence>
<dbReference type="RefSeq" id="XP_018024749.1">
    <property type="nucleotide sequence ID" value="XM_018169260.2"/>
</dbReference>
<sequence length="534" mass="59126">MMYEEDILYFKSRAMAGQGLMNPYFGSTASSLTSNLVDQIERYRLGITHSPMAMQHTIPGFHGDFIKGPHLPPGFPMNTKPDPRIKVRLENENLWNQFDKFCTEMIITKLGRRMFPTVKISITGLEPSTKYFVLMDIIPADDSRYKFQSKEWVVAGKAEPHLPGRLYIHPDSPASGAQWMRHPVSFQKVKLTNNNLDQQGHIVLNSMHKFQPRIHIVAANDILSLHWGIYNSFTFSQTQFLAVTAYQNDRITQLKINNNPFAKGFRENGQLRSKKRAGGTSPPACEITSSSPEKTPSEECCVDKRKRPNSVGSSHDIEEMDDRPGSSMSVEKDLVDPDEKVDIEGPATPASFLRPVRSSPSPFLPSTRPPVKSEGIDQSAIVSSLVPSVTSPLPSTDSSLKLLTPPVTSSSGSTGNIPILPHDPGLLSSHQHCLTSYGGPVPPNSAPMLYPHIYYGHIVHPAVYLGRTHPLPLPPLPSPHSTSSVLDKAARDMYGYPYLRHHAPHPPSLLAGPPRPIPMHGYSYALQHQVPANL</sequence>
<dbReference type="GO" id="GO:0005634">
    <property type="term" value="C:nucleus"/>
    <property type="evidence" value="ECO:0007669"/>
    <property type="project" value="UniProtKB-SubCell"/>
</dbReference>
<feature type="region of interest" description="Disordered" evidence="8">
    <location>
        <begin position="262"/>
        <end position="332"/>
    </location>
</feature>
<evidence type="ECO:0000256" key="7">
    <source>
        <dbReference type="PROSITE-ProRule" id="PRU00201"/>
    </source>
</evidence>
<dbReference type="OrthoDB" id="7442607at2759"/>
<keyword evidence="4 7" id="KW-0238">DNA-binding</keyword>
<feature type="domain" description="T-box" evidence="9">
    <location>
        <begin position="89"/>
        <end position="267"/>
    </location>
</feature>
<dbReference type="SMART" id="SM00425">
    <property type="entry name" value="TBOX"/>
    <property type="match status" value="1"/>
</dbReference>
<dbReference type="InterPro" id="IPR018186">
    <property type="entry name" value="TF_T-box_CS"/>
</dbReference>
<comment type="subcellular location">
    <subcellularLocation>
        <location evidence="1 7">Nucleus</location>
    </subcellularLocation>
</comment>
<feature type="region of interest" description="Disordered" evidence="8">
    <location>
        <begin position="345"/>
        <end position="372"/>
    </location>
</feature>
<dbReference type="InterPro" id="IPR001699">
    <property type="entry name" value="TF_T-box"/>
</dbReference>
<name>A0A8B7PF33_HYAAZ</name>
<dbReference type="SUPFAM" id="SSF49417">
    <property type="entry name" value="p53-like transcription factors"/>
    <property type="match status" value="1"/>
</dbReference>
<evidence type="ECO:0000256" key="5">
    <source>
        <dbReference type="ARBA" id="ARBA00023163"/>
    </source>
</evidence>
<evidence type="ECO:0000259" key="9">
    <source>
        <dbReference type="PROSITE" id="PS50252"/>
    </source>
</evidence>
<dbReference type="PROSITE" id="PS01264">
    <property type="entry name" value="TBOX_2"/>
    <property type="match status" value="1"/>
</dbReference>
<dbReference type="InterPro" id="IPR036960">
    <property type="entry name" value="T-box_sf"/>
</dbReference>
<evidence type="ECO:0000256" key="6">
    <source>
        <dbReference type="ARBA" id="ARBA00023242"/>
    </source>
</evidence>
<dbReference type="GO" id="GO:0000978">
    <property type="term" value="F:RNA polymerase II cis-regulatory region sequence-specific DNA binding"/>
    <property type="evidence" value="ECO:0007669"/>
    <property type="project" value="InterPro"/>
</dbReference>
<dbReference type="Proteomes" id="UP000694843">
    <property type="component" value="Unplaced"/>
</dbReference>
<keyword evidence="5" id="KW-0804">Transcription</keyword>
<protein>
    <submittedName>
        <fullName evidence="11">T-box transcription factor TBX6 isoform X1</fullName>
    </submittedName>
</protein>
<proteinExistence type="predicted"/>
<dbReference type="InterPro" id="IPR008967">
    <property type="entry name" value="p53-like_TF_DNA-bd_sf"/>
</dbReference>
<reference evidence="11" key="1">
    <citation type="submission" date="2025-08" db="UniProtKB">
        <authorList>
            <consortium name="RefSeq"/>
        </authorList>
    </citation>
    <scope>IDENTIFICATION</scope>
    <source>
        <tissue evidence="11">Whole organism</tissue>
    </source>
</reference>
<dbReference type="Pfam" id="PF00907">
    <property type="entry name" value="T-box"/>
    <property type="match status" value="1"/>
</dbReference>
<dbReference type="PRINTS" id="PR00937">
    <property type="entry name" value="TBOX"/>
</dbReference>
<dbReference type="Gene3D" id="2.60.40.820">
    <property type="entry name" value="Transcription factor, T-box"/>
    <property type="match status" value="1"/>
</dbReference>
<organism evidence="10 11">
    <name type="scientific">Hyalella azteca</name>
    <name type="common">Amphipod</name>
    <dbReference type="NCBI Taxonomy" id="294128"/>
    <lineage>
        <taxon>Eukaryota</taxon>
        <taxon>Metazoa</taxon>
        <taxon>Ecdysozoa</taxon>
        <taxon>Arthropoda</taxon>
        <taxon>Crustacea</taxon>
        <taxon>Multicrustacea</taxon>
        <taxon>Malacostraca</taxon>
        <taxon>Eumalacostraca</taxon>
        <taxon>Peracarida</taxon>
        <taxon>Amphipoda</taxon>
        <taxon>Senticaudata</taxon>
        <taxon>Talitrida</taxon>
        <taxon>Talitroidea</taxon>
        <taxon>Hyalellidae</taxon>
        <taxon>Hyalella</taxon>
    </lineage>
</organism>
<dbReference type="PROSITE" id="PS01283">
    <property type="entry name" value="TBOX_1"/>
    <property type="match status" value="1"/>
</dbReference>
<dbReference type="GO" id="GO:0000981">
    <property type="term" value="F:DNA-binding transcription factor activity, RNA polymerase II-specific"/>
    <property type="evidence" value="ECO:0007669"/>
    <property type="project" value="TreeGrafter"/>
</dbReference>
<keyword evidence="2" id="KW-0217">Developmental protein</keyword>
<dbReference type="KEGG" id="hazt:108680440"/>
<dbReference type="InterPro" id="IPR046360">
    <property type="entry name" value="T-box_DNA-bd"/>
</dbReference>
<dbReference type="GO" id="GO:0045893">
    <property type="term" value="P:positive regulation of DNA-templated transcription"/>
    <property type="evidence" value="ECO:0007669"/>
    <property type="project" value="InterPro"/>
</dbReference>
<evidence type="ECO:0000256" key="2">
    <source>
        <dbReference type="ARBA" id="ARBA00022473"/>
    </source>
</evidence>
<dbReference type="GeneID" id="108680440"/>
<evidence type="ECO:0000256" key="4">
    <source>
        <dbReference type="ARBA" id="ARBA00023125"/>
    </source>
</evidence>
<accession>A0A8B7PF33</accession>
<evidence type="ECO:0000313" key="10">
    <source>
        <dbReference type="Proteomes" id="UP000694843"/>
    </source>
</evidence>
<dbReference type="GO" id="GO:0000785">
    <property type="term" value="C:chromatin"/>
    <property type="evidence" value="ECO:0007669"/>
    <property type="project" value="TreeGrafter"/>
</dbReference>
<evidence type="ECO:0000313" key="11">
    <source>
        <dbReference type="RefSeq" id="XP_018024749.1"/>
    </source>
</evidence>